<accession>A0A315EAL1</accession>
<dbReference type="PANTHER" id="PTHR30124">
    <property type="entry name" value="MEMBRANE-BOUND LYTIC MUREIN TRANSGLYCOSYLASE A"/>
    <property type="match status" value="1"/>
</dbReference>
<dbReference type="OrthoDB" id="9783686at2"/>
<keyword evidence="8" id="KW-1185">Reference proteome</keyword>
<dbReference type="Proteomes" id="UP000250790">
    <property type="component" value="Unassembled WGS sequence"/>
</dbReference>
<evidence type="ECO:0000256" key="5">
    <source>
        <dbReference type="ARBA" id="ARBA00030918"/>
    </source>
</evidence>
<dbReference type="Pfam" id="PF06725">
    <property type="entry name" value="3D"/>
    <property type="match status" value="1"/>
</dbReference>
<evidence type="ECO:0000256" key="3">
    <source>
        <dbReference type="ARBA" id="ARBA00023239"/>
    </source>
</evidence>
<dbReference type="Pfam" id="PF03562">
    <property type="entry name" value="MltA"/>
    <property type="match status" value="1"/>
</dbReference>
<dbReference type="GO" id="GO:0009253">
    <property type="term" value="P:peptidoglycan catabolic process"/>
    <property type="evidence" value="ECO:0007669"/>
    <property type="project" value="TreeGrafter"/>
</dbReference>
<dbReference type="GO" id="GO:0009254">
    <property type="term" value="P:peptidoglycan turnover"/>
    <property type="evidence" value="ECO:0007669"/>
    <property type="project" value="InterPro"/>
</dbReference>
<evidence type="ECO:0000256" key="1">
    <source>
        <dbReference type="ARBA" id="ARBA00001420"/>
    </source>
</evidence>
<keyword evidence="3" id="KW-0456">Lyase</keyword>
<dbReference type="EC" id="4.2.2.n1" evidence="2"/>
<protein>
    <recommendedName>
        <fullName evidence="2">peptidoglycan lytic exotransglycosylase</fullName>
        <ecNumber evidence="2">4.2.2.n1</ecNumber>
    </recommendedName>
    <alternativeName>
        <fullName evidence="5">Murein hydrolase A</fullName>
    </alternativeName>
</protein>
<organism evidence="7 8">
    <name type="scientific">Limnohabitans parvus II-B4</name>
    <dbReference type="NCBI Taxonomy" id="1293052"/>
    <lineage>
        <taxon>Bacteria</taxon>
        <taxon>Pseudomonadati</taxon>
        <taxon>Pseudomonadota</taxon>
        <taxon>Betaproteobacteria</taxon>
        <taxon>Burkholderiales</taxon>
        <taxon>Comamonadaceae</taxon>
        <taxon>Limnohabitans</taxon>
    </lineage>
</organism>
<dbReference type="InterPro" id="IPR036908">
    <property type="entry name" value="RlpA-like_sf"/>
</dbReference>
<evidence type="ECO:0000256" key="4">
    <source>
        <dbReference type="ARBA" id="ARBA00023316"/>
    </source>
</evidence>
<comment type="caution">
    <text evidence="7">The sequence shown here is derived from an EMBL/GenBank/DDBJ whole genome shotgun (WGS) entry which is preliminary data.</text>
</comment>
<name>A0A315EAL1_9BURK</name>
<dbReference type="CDD" id="cd14668">
    <property type="entry name" value="mlta_B"/>
    <property type="match status" value="1"/>
</dbReference>
<dbReference type="InterPro" id="IPR010611">
    <property type="entry name" value="3D_dom"/>
</dbReference>
<dbReference type="InterPro" id="IPR026044">
    <property type="entry name" value="MltA"/>
</dbReference>
<evidence type="ECO:0000313" key="7">
    <source>
        <dbReference type="EMBL" id="PUE54321.1"/>
    </source>
</evidence>
<dbReference type="PIRSF" id="PIRSF019422">
    <property type="entry name" value="MltA"/>
    <property type="match status" value="1"/>
</dbReference>
<comment type="catalytic activity">
    <reaction evidence="1">
        <text>Exolytic cleavage of the (1-&gt;4)-beta-glycosidic linkage between N-acetylmuramic acid (MurNAc) and N-acetylglucosamine (GlcNAc) residues in peptidoglycan, from either the reducing or the non-reducing ends of the peptidoglycan chains, with concomitant formation of a 1,6-anhydrobond in the MurNAc residue.</text>
        <dbReference type="EC" id="4.2.2.n1"/>
    </reaction>
</comment>
<dbReference type="Gene3D" id="2.40.240.50">
    <property type="entry name" value="Barwin-like endoglucanases"/>
    <property type="match status" value="1"/>
</dbReference>
<dbReference type="InterPro" id="IPR005300">
    <property type="entry name" value="MltA_B"/>
</dbReference>
<proteinExistence type="predicted"/>
<dbReference type="GO" id="GO:0004553">
    <property type="term" value="F:hydrolase activity, hydrolyzing O-glycosyl compounds"/>
    <property type="evidence" value="ECO:0007669"/>
    <property type="project" value="InterPro"/>
</dbReference>
<dbReference type="GO" id="GO:0071555">
    <property type="term" value="P:cell wall organization"/>
    <property type="evidence" value="ECO:0007669"/>
    <property type="project" value="UniProtKB-KW"/>
</dbReference>
<dbReference type="SMART" id="SM00925">
    <property type="entry name" value="MltA"/>
    <property type="match status" value="1"/>
</dbReference>
<dbReference type="EMBL" id="NESN01000002">
    <property type="protein sequence ID" value="PUE54321.1"/>
    <property type="molecule type" value="Genomic_DNA"/>
</dbReference>
<keyword evidence="4" id="KW-0961">Cell wall biogenesis/degradation</keyword>
<gene>
    <name evidence="7" type="ORF">B9Z37_07160</name>
</gene>
<evidence type="ECO:0000256" key="2">
    <source>
        <dbReference type="ARBA" id="ARBA00012587"/>
    </source>
</evidence>
<evidence type="ECO:0000259" key="6">
    <source>
        <dbReference type="SMART" id="SM00925"/>
    </source>
</evidence>
<sequence length="408" mass="44991">MVHHTIPTKTTKASKASSKIRTMNQFPFLWLGRIRSGAALAAIVGSLVGCSVAPVLDEPSQPSPSPTSPVADQRPLPATIMQAKSRWVPVHWSDLPGLEADALHEAWPAWLQSCSRPAKPWAALCPNIRQLANASAQEQRRWIRENLQPYRVESHEGQSQGKLTAYYEPRFEASRLPRSGFNIPLYAPPSGMNKNSPWFTRQEIETQSAARNALRGKELVYLADPIDAMILHIQGSGLVNVTEPDGSQRTLRMAFAASNEHPYKSIGSWLLQQGLLKDASWPGIKDWMDRNPSRVNELLWKNPRFIFFKEEKLPAGQTPPGPKGAQNVPLTAGRSVAIDRNSIPYGTPVWLMSKGPQVTLDKLVMAQDTGSAIVGAVRADYYAGSGKAAGEFAGRINQGLQLWALWPR</sequence>
<evidence type="ECO:0000313" key="8">
    <source>
        <dbReference type="Proteomes" id="UP000250790"/>
    </source>
</evidence>
<feature type="domain" description="Lytic transglycosylase MltA" evidence="6">
    <location>
        <begin position="170"/>
        <end position="309"/>
    </location>
</feature>
<dbReference type="Gene3D" id="2.40.40.10">
    <property type="entry name" value="RlpA-like domain"/>
    <property type="match status" value="2"/>
</dbReference>
<dbReference type="CDD" id="cd14485">
    <property type="entry name" value="mltA_like_LT_A"/>
    <property type="match status" value="1"/>
</dbReference>
<dbReference type="SUPFAM" id="SSF50685">
    <property type="entry name" value="Barwin-like endoglucanases"/>
    <property type="match status" value="1"/>
</dbReference>
<dbReference type="GO" id="GO:0008933">
    <property type="term" value="F:peptidoglycan lytic transglycosylase activity"/>
    <property type="evidence" value="ECO:0007669"/>
    <property type="project" value="TreeGrafter"/>
</dbReference>
<dbReference type="PANTHER" id="PTHR30124:SF0">
    <property type="entry name" value="MEMBRANE-BOUND LYTIC MUREIN TRANSGLYCOSYLASE A"/>
    <property type="match status" value="1"/>
</dbReference>
<dbReference type="GO" id="GO:0019867">
    <property type="term" value="C:outer membrane"/>
    <property type="evidence" value="ECO:0007669"/>
    <property type="project" value="InterPro"/>
</dbReference>
<dbReference type="AlphaFoldDB" id="A0A315EAL1"/>
<reference evidence="7 8" key="1">
    <citation type="submission" date="2017-04" db="EMBL/GenBank/DDBJ databases">
        <title>Unexpected and diverse lifestyles within the genus Limnohabitans.</title>
        <authorList>
            <person name="Kasalicky V."/>
            <person name="Mehrshad M."/>
            <person name="Andrei S.-A."/>
            <person name="Salcher M."/>
            <person name="Kratochvilova H."/>
            <person name="Simek K."/>
            <person name="Ghai R."/>
        </authorList>
    </citation>
    <scope>NUCLEOTIDE SEQUENCE [LARGE SCALE GENOMIC DNA]</scope>
    <source>
        <strain evidence="7 8">II-B4</strain>
    </source>
</reference>